<evidence type="ECO:0000313" key="2">
    <source>
        <dbReference type="Proteomes" id="UP000030023"/>
    </source>
</evidence>
<sequence length="71" mass="8206">MSYHLPLGKLSGSHALFTKLASLGYDIDRDQSGDIFKIFKKSAEKTDIVTDQMLKQMMKRYQENFVKKGEF</sequence>
<proteinExistence type="predicted"/>
<accession>A0ABR4XR12</accession>
<dbReference type="Gene3D" id="1.10.238.260">
    <property type="match status" value="1"/>
</dbReference>
<reference evidence="1 2" key="1">
    <citation type="journal article" date="2014" name="Antonie Van Leeuwenhoek">
        <title>Oenococcus alcoholitolerans sp. nov., a lactic acid bacteria isolated from cachaca and ethanol fermentation processes.</title>
        <authorList>
            <person name="Badotti F."/>
            <person name="Moreira A.P."/>
            <person name="Tonon L.A."/>
            <person name="de Lucena B.T."/>
            <person name="Gomes Fde C."/>
            <person name="Kruger R."/>
            <person name="Thompson C.C."/>
            <person name="de Morais M.A.Jr."/>
            <person name="Rosa C.A."/>
            <person name="Thompson F.L."/>
        </authorList>
    </citation>
    <scope>NUCLEOTIDE SEQUENCE [LARGE SCALE GENOMIC DNA]</scope>
    <source>
        <strain evidence="1 2">UFRJ-M7.2.18</strain>
    </source>
</reference>
<comment type="caution">
    <text evidence="1">The sequence shown here is derived from an EMBL/GenBank/DDBJ whole genome shotgun (WGS) entry which is preliminary data.</text>
</comment>
<gene>
    <name evidence="1" type="ORF">Q757_04195</name>
</gene>
<dbReference type="Proteomes" id="UP000030023">
    <property type="component" value="Unassembled WGS sequence"/>
</dbReference>
<evidence type="ECO:0000313" key="1">
    <source>
        <dbReference type="EMBL" id="KGO31914.1"/>
    </source>
</evidence>
<name>A0ABR4XR12_9LACO</name>
<dbReference type="EMBL" id="AXCV01000157">
    <property type="protein sequence ID" value="KGO31914.1"/>
    <property type="molecule type" value="Genomic_DNA"/>
</dbReference>
<keyword evidence="2" id="KW-1185">Reference proteome</keyword>
<protein>
    <submittedName>
        <fullName evidence="1">Uncharacterized protein</fullName>
    </submittedName>
</protein>
<organism evidence="1 2">
    <name type="scientific">Oenococcus alcoholitolerans</name>
    <dbReference type="NCBI Taxonomy" id="931074"/>
    <lineage>
        <taxon>Bacteria</taxon>
        <taxon>Bacillati</taxon>
        <taxon>Bacillota</taxon>
        <taxon>Bacilli</taxon>
        <taxon>Lactobacillales</taxon>
        <taxon>Lactobacillaceae</taxon>
        <taxon>Oenococcus</taxon>
    </lineage>
</organism>